<evidence type="ECO:0000256" key="2">
    <source>
        <dbReference type="SAM" id="SignalP"/>
    </source>
</evidence>
<dbReference type="Proteomes" id="UP001209922">
    <property type="component" value="Unassembled WGS sequence"/>
</dbReference>
<organism evidence="3 4">
    <name type="scientific">Xanthomonas chitinilytica</name>
    <dbReference type="NCBI Taxonomy" id="2989819"/>
    <lineage>
        <taxon>Bacteria</taxon>
        <taxon>Pseudomonadati</taxon>
        <taxon>Pseudomonadota</taxon>
        <taxon>Gammaproteobacteria</taxon>
        <taxon>Lysobacterales</taxon>
        <taxon>Lysobacteraceae</taxon>
        <taxon>Xanthomonas</taxon>
    </lineage>
</organism>
<feature type="region of interest" description="Disordered" evidence="1">
    <location>
        <begin position="132"/>
        <end position="169"/>
    </location>
</feature>
<gene>
    <name evidence="3" type="ORF">OK345_02735</name>
</gene>
<feature type="compositionally biased region" description="Low complexity" evidence="1">
    <location>
        <begin position="132"/>
        <end position="142"/>
    </location>
</feature>
<proteinExistence type="predicted"/>
<dbReference type="RefSeq" id="WP_265126375.1">
    <property type="nucleotide sequence ID" value="NZ_JAPCHY010000002.1"/>
</dbReference>
<name>A0ABT3JSF1_9XANT</name>
<evidence type="ECO:0000313" key="4">
    <source>
        <dbReference type="Proteomes" id="UP001209922"/>
    </source>
</evidence>
<accession>A0ABT3JSF1</accession>
<feature type="chain" id="PRO_5046742612" description="DUF4124 domain-containing protein" evidence="2">
    <location>
        <begin position="23"/>
        <end position="205"/>
    </location>
</feature>
<evidence type="ECO:0008006" key="5">
    <source>
        <dbReference type="Google" id="ProtNLM"/>
    </source>
</evidence>
<keyword evidence="4" id="KW-1185">Reference proteome</keyword>
<reference evidence="3 4" key="1">
    <citation type="submission" date="2022-10" db="EMBL/GenBank/DDBJ databases">
        <title>Xanthomonas sp. H13-6.</title>
        <authorList>
            <person name="Liu X."/>
            <person name="Deng Z."/>
            <person name="Jiang Y."/>
            <person name="Yu T."/>
            <person name="Ai J."/>
        </authorList>
    </citation>
    <scope>NUCLEOTIDE SEQUENCE [LARGE SCALE GENOMIC DNA]</scope>
    <source>
        <strain evidence="3 4">H13-6</strain>
    </source>
</reference>
<evidence type="ECO:0000313" key="3">
    <source>
        <dbReference type="EMBL" id="MCW4471421.1"/>
    </source>
</evidence>
<protein>
    <recommendedName>
        <fullName evidence="5">DUF4124 domain-containing protein</fullName>
    </recommendedName>
</protein>
<comment type="caution">
    <text evidence="3">The sequence shown here is derived from an EMBL/GenBank/DDBJ whole genome shotgun (WGS) entry which is preliminary data.</text>
</comment>
<evidence type="ECO:0000256" key="1">
    <source>
        <dbReference type="SAM" id="MobiDB-lite"/>
    </source>
</evidence>
<dbReference type="EMBL" id="JAPCHY010000002">
    <property type="protein sequence ID" value="MCW4471421.1"/>
    <property type="molecule type" value="Genomic_DNA"/>
</dbReference>
<keyword evidence="2" id="KW-0732">Signal</keyword>
<sequence length="205" mass="21861">MRTLPLLSLLCAGLLSSPPASAQPVVNRCTNAQGDTVFSDRRCEDLGATARLPATQPAGSTGLYRDGCTRRLSELTWQIRAAIEARDVNQLSGIYLWNGVSNAAAGRILDRLEAIVQRPLVDIAPVYPEPVAEPALPETAPPSHGDGLAGTEAQPLPLPPPAAAPSPAQRRPIGLRLEQTLANGSTPSRTVLGLRRQYNCFWISL</sequence>
<feature type="signal peptide" evidence="2">
    <location>
        <begin position="1"/>
        <end position="22"/>
    </location>
</feature>